<dbReference type="SMART" id="SM01154">
    <property type="entry name" value="DUF1704"/>
    <property type="match status" value="1"/>
</dbReference>
<dbReference type="InterPro" id="IPR012656">
    <property type="entry name" value="CHP02421_QEGLA"/>
</dbReference>
<dbReference type="KEGG" id="mgm:Mmc1_3084"/>
<protein>
    <recommendedName>
        <fullName evidence="7">Flavohemoglobin expression-modulating QEGLA motif protein</fullName>
    </recommendedName>
</protein>
<proteinExistence type="predicted"/>
<dbReference type="PANTHER" id="PTHR31817:SF0">
    <property type="entry name" value="CHROMOSOME UNDETERMINED SCAFFOLD_67, WHOLE GENOME SHOTGUN SEQUENCE"/>
    <property type="match status" value="1"/>
</dbReference>
<dbReference type="InterPro" id="IPR012548">
    <property type="entry name" value="MATCAP"/>
</dbReference>
<dbReference type="HOGENOM" id="CLU_026435_0_0_5"/>
<keyword evidence="6" id="KW-1185">Reference proteome</keyword>
<dbReference type="GO" id="GO:0006508">
    <property type="term" value="P:proteolysis"/>
    <property type="evidence" value="ECO:0007669"/>
    <property type="project" value="UniProtKB-KW"/>
</dbReference>
<evidence type="ECO:0000256" key="1">
    <source>
        <dbReference type="ARBA" id="ARBA00001947"/>
    </source>
</evidence>
<keyword evidence="3" id="KW-0378">Hydrolase</keyword>
<dbReference type="AlphaFoldDB" id="A0LC82"/>
<dbReference type="EMBL" id="CP000471">
    <property type="protein sequence ID" value="ABK45575.1"/>
    <property type="molecule type" value="Genomic_DNA"/>
</dbReference>
<organism evidence="5 6">
    <name type="scientific">Magnetococcus marinus (strain ATCC BAA-1437 / JCM 17883 / MC-1)</name>
    <dbReference type="NCBI Taxonomy" id="156889"/>
    <lineage>
        <taxon>Bacteria</taxon>
        <taxon>Pseudomonadati</taxon>
        <taxon>Pseudomonadota</taxon>
        <taxon>Magnetococcia</taxon>
        <taxon>Magnetococcales</taxon>
        <taxon>Magnetococcaceae</taxon>
        <taxon>Magnetococcus</taxon>
    </lineage>
</organism>
<dbReference type="eggNOG" id="COG3930">
    <property type="taxonomic scope" value="Bacteria"/>
</dbReference>
<evidence type="ECO:0008006" key="7">
    <source>
        <dbReference type="Google" id="ProtNLM"/>
    </source>
</evidence>
<dbReference type="Proteomes" id="UP000002586">
    <property type="component" value="Chromosome"/>
</dbReference>
<dbReference type="STRING" id="156889.Mmc1_3084"/>
<comment type="cofactor">
    <cofactor evidence="1">
        <name>Zn(2+)</name>
        <dbReference type="ChEBI" id="CHEBI:29105"/>
    </cofactor>
</comment>
<dbReference type="PANTHER" id="PTHR31817">
    <property type="match status" value="1"/>
</dbReference>
<dbReference type="Pfam" id="PF08014">
    <property type="entry name" value="MATCAP"/>
    <property type="match status" value="1"/>
</dbReference>
<dbReference type="OrthoDB" id="9785840at2"/>
<sequence>MKKKQPPALLNPTEQPNRLAEGRVDICLKQDGRLYLERPLPFLILYRIPHRPDPGTRYLLEGEAAFMVVGHQRGCGVEARGWFRQVVARSVARFGAILVLEVWAQSHGEVDEKGLPRTKVEIVSSAATARSPFVATLERRLATMAIKGRKFQTQLKVKKGVVHTPNFPALEVDEACQDKVYRLGLALPPVYQMFEQDIAYMAAPQMVRQLRRALGYAIRQTVFRFSMDETSVRFPHFHRLGPRRWSKTALWVDRQLAGLSEHVDYLYQVTPTNTPQAMRQFNKEGCSTTPVFQYRPVPFDLAVMKRALFAIPIEKVNDPALAYLLREKQEELDRMISLLVDVDTPRFVHGSVQLFGAPSAKTIQMARQILAARALPERESRGLPVQTVVEHVEACFAYYHAKNAGFKGRVKRVDDLPAGLMVSGDELFVGSDTRIPAWRLEALINHEVGVHVLTNYNGRQQPMRLLSVGLAGYEAFQEGLAVLSEYLAGGLTQARVRTLAARVVAVEGMLQGERFAQVYTDLVEQYGFNKQQAFLITMRVFRGGGLTKDALYLPGFLAVVKHVQEKGLDELFWVGKMGLEHLPMIRELRWRGMLHGAALLPHFLEKPQVQERLALLQEQGWSLENWLDKEWM</sequence>
<dbReference type="RefSeq" id="WP_011714638.1">
    <property type="nucleotide sequence ID" value="NC_008576.1"/>
</dbReference>
<dbReference type="GO" id="GO:0008237">
    <property type="term" value="F:metallopeptidase activity"/>
    <property type="evidence" value="ECO:0007669"/>
    <property type="project" value="UniProtKB-KW"/>
</dbReference>
<gene>
    <name evidence="5" type="ordered locus">Mmc1_3084</name>
</gene>
<evidence type="ECO:0000256" key="2">
    <source>
        <dbReference type="ARBA" id="ARBA00022670"/>
    </source>
</evidence>
<evidence type="ECO:0000313" key="5">
    <source>
        <dbReference type="EMBL" id="ABK45575.1"/>
    </source>
</evidence>
<evidence type="ECO:0000256" key="3">
    <source>
        <dbReference type="ARBA" id="ARBA00022801"/>
    </source>
</evidence>
<name>A0LC82_MAGMM</name>
<dbReference type="GO" id="GO:0080164">
    <property type="term" value="P:regulation of nitric oxide metabolic process"/>
    <property type="evidence" value="ECO:0007669"/>
    <property type="project" value="TreeGrafter"/>
</dbReference>
<evidence type="ECO:0000313" key="6">
    <source>
        <dbReference type="Proteomes" id="UP000002586"/>
    </source>
</evidence>
<reference evidence="5 6" key="2">
    <citation type="journal article" date="2012" name="Int. J. Syst. Evol. Microbiol.">
        <title>Magnetococcus marinus gen. nov., sp. nov., a marine, magnetotactic bacterium that represents a novel lineage (Magnetococcaceae fam. nov.; Magnetococcales ord. nov.) at the base of the Alphaproteobacteria.</title>
        <authorList>
            <person name="Bazylinski D.A."/>
            <person name="Williams T.J."/>
            <person name="Lefevre C.T."/>
            <person name="Berg R.J."/>
            <person name="Zhang C.L."/>
            <person name="Bowser S.S."/>
            <person name="Dean A.J."/>
            <person name="Beveridge T.J."/>
        </authorList>
    </citation>
    <scope>NUCLEOTIDE SEQUENCE [LARGE SCALE GENOMIC DNA]</scope>
    <source>
        <strain evidence="6">ATCC BAA-1437 / JCM 17883 / MC-1</strain>
    </source>
</reference>
<evidence type="ECO:0000256" key="4">
    <source>
        <dbReference type="ARBA" id="ARBA00023049"/>
    </source>
</evidence>
<dbReference type="NCBIfam" id="TIGR02421">
    <property type="entry name" value="QEGLA"/>
    <property type="match status" value="1"/>
</dbReference>
<keyword evidence="2" id="KW-0645">Protease</keyword>
<accession>A0LC82</accession>
<reference evidence="6" key="1">
    <citation type="journal article" date="2009" name="Appl. Environ. Microbiol.">
        <title>Complete genome sequence of the chemolithoautotrophic marine magnetotactic coccus strain MC-1.</title>
        <authorList>
            <person name="Schubbe S."/>
            <person name="Williams T.J."/>
            <person name="Xie G."/>
            <person name="Kiss H.E."/>
            <person name="Brettin T.S."/>
            <person name="Martinez D."/>
            <person name="Ross C.A."/>
            <person name="Schuler D."/>
            <person name="Cox B.L."/>
            <person name="Nealson K.H."/>
            <person name="Bazylinski D.A."/>
        </authorList>
    </citation>
    <scope>NUCLEOTIDE SEQUENCE [LARGE SCALE GENOMIC DNA]</scope>
    <source>
        <strain evidence="6">ATCC BAA-1437 / JCM 17883 / MC-1</strain>
    </source>
</reference>
<keyword evidence="4" id="KW-0482">Metalloprotease</keyword>